<dbReference type="Proteomes" id="UP000280586">
    <property type="component" value="Chromosome"/>
</dbReference>
<evidence type="ECO:0000313" key="4">
    <source>
        <dbReference type="Proteomes" id="UP000280586"/>
    </source>
</evidence>
<name>A0A9N7PKZ7_CLOSE</name>
<feature type="transmembrane region" description="Helical" evidence="1">
    <location>
        <begin position="37"/>
        <end position="60"/>
    </location>
</feature>
<organism evidence="2 4">
    <name type="scientific">Clostridium septicum</name>
    <dbReference type="NCBI Taxonomy" id="1504"/>
    <lineage>
        <taxon>Bacteria</taxon>
        <taxon>Bacillati</taxon>
        <taxon>Bacillota</taxon>
        <taxon>Clostridia</taxon>
        <taxon>Eubacteriales</taxon>
        <taxon>Clostridiaceae</taxon>
        <taxon>Clostridium</taxon>
    </lineage>
</organism>
<keyword evidence="1" id="KW-0812">Transmembrane</keyword>
<protein>
    <recommendedName>
        <fullName evidence="6">ATP synthase subunit I</fullName>
    </recommendedName>
</protein>
<dbReference type="EMBL" id="CP023671">
    <property type="protein sequence ID" value="AYE34737.1"/>
    <property type="molecule type" value="Genomic_DNA"/>
</dbReference>
<evidence type="ECO:0000313" key="5">
    <source>
        <dbReference type="Proteomes" id="UP001055437"/>
    </source>
</evidence>
<feature type="transmembrane region" description="Helical" evidence="1">
    <location>
        <begin position="67"/>
        <end position="88"/>
    </location>
</feature>
<proteinExistence type="predicted"/>
<dbReference type="GeneID" id="303561042"/>
<keyword evidence="1" id="KW-1133">Transmembrane helix</keyword>
<dbReference type="Proteomes" id="UP001055437">
    <property type="component" value="Chromosome"/>
</dbReference>
<sequence length="120" mass="13667">MSREMNNLLRKMIKCDLVGGLISALIVSLLVNLQIASIFFMGILVALVNFLVSGIILEYSLIRDKKLLIIMSYFIKIIVIVCLALPFMYNLQKLIAYVGGYISHFILLTFYWLKNEKGSD</sequence>
<evidence type="ECO:0000313" key="2">
    <source>
        <dbReference type="EMBL" id="AYE34737.1"/>
    </source>
</evidence>
<dbReference type="AlphaFoldDB" id="A0A9N7PKZ7"/>
<evidence type="ECO:0008006" key="6">
    <source>
        <dbReference type="Google" id="ProtNLM"/>
    </source>
</evidence>
<dbReference type="KEGG" id="csep:CP523_10155"/>
<feature type="transmembrane region" description="Helical" evidence="1">
    <location>
        <begin position="94"/>
        <end position="113"/>
    </location>
</feature>
<reference evidence="2 4" key="1">
    <citation type="submission" date="2017-09" db="EMBL/GenBank/DDBJ databases">
        <authorList>
            <person name="Thomas P."/>
            <person name="Seyboldt C."/>
        </authorList>
    </citation>
    <scope>NUCLEOTIDE SEQUENCE [LARGE SCALE GENOMIC DNA]</scope>
    <source>
        <strain evidence="2 4">DSM 7534</strain>
    </source>
</reference>
<feature type="transmembrane region" description="Helical" evidence="1">
    <location>
        <begin position="12"/>
        <end position="31"/>
    </location>
</feature>
<keyword evidence="1" id="KW-0472">Membrane</keyword>
<evidence type="ECO:0000256" key="1">
    <source>
        <dbReference type="SAM" id="Phobius"/>
    </source>
</evidence>
<reference evidence="3" key="2">
    <citation type="submission" date="2022-06" db="EMBL/GenBank/DDBJ databases">
        <authorList>
            <person name="Holder M.E."/>
            <person name="Ajami N.J."/>
            <person name="Petrosino J.F."/>
        </authorList>
    </citation>
    <scope>NUCLEOTIDE SEQUENCE</scope>
    <source>
        <strain evidence="3">RMA 8861</strain>
    </source>
</reference>
<evidence type="ECO:0000313" key="3">
    <source>
        <dbReference type="EMBL" id="USS01330.1"/>
    </source>
</evidence>
<dbReference type="EMBL" id="CP099799">
    <property type="protein sequence ID" value="USS01330.1"/>
    <property type="molecule type" value="Genomic_DNA"/>
</dbReference>
<dbReference type="OrthoDB" id="1910894at2"/>
<keyword evidence="5" id="KW-1185">Reference proteome</keyword>
<accession>A0A9N7PKZ7</accession>
<dbReference type="RefSeq" id="WP_066676626.1">
    <property type="nucleotide sequence ID" value="NZ_CABMIZ010000017.1"/>
</dbReference>
<gene>
    <name evidence="2" type="ORF">CP523_10155</name>
    <name evidence="3" type="ORF">NH397_02495</name>
</gene>